<dbReference type="GeneTree" id="ENSGT00940000160310"/>
<evidence type="ECO:0000256" key="16">
    <source>
        <dbReference type="SAM" id="Phobius"/>
    </source>
</evidence>
<keyword evidence="2 14" id="KW-0813">Transport</keyword>
<dbReference type="InterPro" id="IPR003280">
    <property type="entry name" value="2pore_dom_K_chnl"/>
</dbReference>
<dbReference type="PANTHER" id="PTHR11003:SF30">
    <property type="entry name" value="POTASSIUM CHANNEL SUBFAMILY K MEMBER 4"/>
    <property type="match status" value="1"/>
</dbReference>
<dbReference type="PRINTS" id="PR01499">
    <property type="entry name" value="TREKCHANNEL"/>
</dbReference>
<evidence type="ECO:0000256" key="9">
    <source>
        <dbReference type="ARBA" id="ARBA00023157"/>
    </source>
</evidence>
<evidence type="ECO:0000256" key="2">
    <source>
        <dbReference type="ARBA" id="ARBA00022448"/>
    </source>
</evidence>
<dbReference type="GO" id="GO:0015271">
    <property type="term" value="F:outward rectifier potassium channel activity"/>
    <property type="evidence" value="ECO:0000318"/>
    <property type="project" value="GO_Central"/>
</dbReference>
<evidence type="ECO:0000256" key="5">
    <source>
        <dbReference type="ARBA" id="ARBA00022958"/>
    </source>
</evidence>
<feature type="transmembrane region" description="Helical" evidence="16">
    <location>
        <begin position="91"/>
        <end position="110"/>
    </location>
</feature>
<dbReference type="InterPro" id="IPR013099">
    <property type="entry name" value="K_chnl_dom"/>
</dbReference>
<dbReference type="Proteomes" id="UP000002280">
    <property type="component" value="Unplaced"/>
</dbReference>
<evidence type="ECO:0000256" key="8">
    <source>
        <dbReference type="ARBA" id="ARBA00023136"/>
    </source>
</evidence>
<feature type="transmembrane region" description="Helical" evidence="16">
    <location>
        <begin position="117"/>
        <end position="135"/>
    </location>
</feature>
<feature type="compositionally biased region" description="Low complexity" evidence="15">
    <location>
        <begin position="301"/>
        <end position="342"/>
    </location>
</feature>
<proteinExistence type="inferred from homology"/>
<keyword evidence="10 14" id="KW-0407">Ion channel</keyword>
<keyword evidence="3" id="KW-1003">Cell membrane</keyword>
<dbReference type="KEGG" id="mdo:100031217"/>
<feature type="region of interest" description="Disordered" evidence="15">
    <location>
        <begin position="275"/>
        <end position="342"/>
    </location>
</feature>
<accession>K7E277</accession>
<feature type="domain" description="Potassium channel" evidence="17">
    <location>
        <begin position="78"/>
        <end position="139"/>
    </location>
</feature>
<organism evidence="18 19">
    <name type="scientific">Monodelphis domestica</name>
    <name type="common">Gray short-tailed opossum</name>
    <dbReference type="NCBI Taxonomy" id="13616"/>
    <lineage>
        <taxon>Eukaryota</taxon>
        <taxon>Metazoa</taxon>
        <taxon>Chordata</taxon>
        <taxon>Craniata</taxon>
        <taxon>Vertebrata</taxon>
        <taxon>Euteleostomi</taxon>
        <taxon>Mammalia</taxon>
        <taxon>Metatheria</taxon>
        <taxon>Didelphimorphia</taxon>
        <taxon>Didelphidae</taxon>
        <taxon>Monodelphis</taxon>
    </lineage>
</organism>
<protein>
    <submittedName>
        <fullName evidence="18">Potassium two pore domain channel subfamily K member 4</fullName>
    </submittedName>
</protein>
<keyword evidence="19" id="KW-1185">Reference proteome</keyword>
<keyword evidence="9" id="KW-1015">Disulfide bond</keyword>
<dbReference type="Gene3D" id="1.10.287.70">
    <property type="match status" value="1"/>
</dbReference>
<comment type="subcellular location">
    <subcellularLocation>
        <location evidence="1">Cell membrane</location>
        <topology evidence="1">Multi-pass membrane protein</topology>
    </subcellularLocation>
</comment>
<sequence length="342" mass="38217">MKKSILLELWLAVLTYVVIGAAIFRFLELPKEKEMQAIMKETREKFLRLHPCVSRSSFRVLVQNVVTSVTVGMDPGAYFTNKTRSTWTTEGAIFFAGSLVTTVGYGNVILLSDEGRIFCVFFIVLGIPLYGMLLTSTGEHVGTNLQARISTMENFLTKRQLLGTVMVRFLASIFFIGIGFLFFVALPVVIFITLENWSEVESFFYVIVTLTTVGFGDFVPGTNPVNTFWGYQYLVLLWIVLSLFYFASIITMIGNWIRQEMNNLEEVEKLSQSSNLMGRAKEPSRRFPRGSKVVPAPSSVTTRSMTAPSTTSMTAPSKTSMTTPSKINPSKTSPPKTFPTKS</sequence>
<reference evidence="18" key="2">
    <citation type="submission" date="2025-08" db="UniProtKB">
        <authorList>
            <consortium name="Ensembl"/>
        </authorList>
    </citation>
    <scope>IDENTIFICATION</scope>
</reference>
<evidence type="ECO:0000313" key="18">
    <source>
        <dbReference type="Ensembl" id="ENSMODP00000039878.1"/>
    </source>
</evidence>
<evidence type="ECO:0000256" key="6">
    <source>
        <dbReference type="ARBA" id="ARBA00022989"/>
    </source>
</evidence>
<dbReference type="HOGENOM" id="CLU_022504_1_1_1"/>
<dbReference type="PANTHER" id="PTHR11003">
    <property type="entry name" value="POTASSIUM CHANNEL, SUBFAMILY K"/>
    <property type="match status" value="1"/>
</dbReference>
<comment type="similarity">
    <text evidence="14">Belongs to the two pore domain potassium channel (TC 1.A.1.8) family.</text>
</comment>
<evidence type="ECO:0000256" key="7">
    <source>
        <dbReference type="ARBA" id="ARBA00023065"/>
    </source>
</evidence>
<comment type="catalytic activity">
    <reaction evidence="12">
        <text>Rb(+)(in) = Rb(+)(out)</text>
        <dbReference type="Rhea" id="RHEA:78547"/>
        <dbReference type="ChEBI" id="CHEBI:49847"/>
    </reaction>
</comment>
<dbReference type="GO" id="GO:0005886">
    <property type="term" value="C:plasma membrane"/>
    <property type="evidence" value="ECO:0000318"/>
    <property type="project" value="GO_Central"/>
</dbReference>
<keyword evidence="4 14" id="KW-0812">Transmembrane</keyword>
<reference evidence="18" key="1">
    <citation type="journal article" date="2007" name="Nature">
        <title>Genome of the marsupial Monodelphis domestica reveals innovation in non-coding sequences.</title>
        <authorList>
            <person name="Mikkelsen T.S."/>
            <person name="Wakefield M.J."/>
            <person name="Aken B."/>
            <person name="Amemiya C.T."/>
            <person name="Chang J.L."/>
            <person name="Duke S."/>
            <person name="Garber M."/>
            <person name="Gentles A.J."/>
            <person name="Goodstadt L."/>
            <person name="Heger A."/>
            <person name="Jurka J."/>
            <person name="Kamal M."/>
            <person name="Mauceli E."/>
            <person name="Searle S.M."/>
            <person name="Sharpe T."/>
            <person name="Baker M.L."/>
            <person name="Batzer M.A."/>
            <person name="Benos P.V."/>
            <person name="Belov K."/>
            <person name="Clamp M."/>
            <person name="Cook A."/>
            <person name="Cuff J."/>
            <person name="Das R."/>
            <person name="Davidow L."/>
            <person name="Deakin J.E."/>
            <person name="Fazzari M.J."/>
            <person name="Glass J.L."/>
            <person name="Grabherr M."/>
            <person name="Greally J.M."/>
            <person name="Gu W."/>
            <person name="Hore T.A."/>
            <person name="Huttley G.A."/>
            <person name="Kleber M."/>
            <person name="Jirtle R.L."/>
            <person name="Koina E."/>
            <person name="Lee J.T."/>
            <person name="Mahony S."/>
            <person name="Marra M.A."/>
            <person name="Miller R.D."/>
            <person name="Nicholls R.D."/>
            <person name="Oda M."/>
            <person name="Papenfuss A.T."/>
            <person name="Parra Z.E."/>
            <person name="Pollock D.D."/>
            <person name="Ray D.A."/>
            <person name="Schein J.E."/>
            <person name="Speed T.P."/>
            <person name="Thompson K."/>
            <person name="VandeBerg J.L."/>
            <person name="Wade C.M."/>
            <person name="Walker J.A."/>
            <person name="Waters P.D."/>
            <person name="Webber C."/>
            <person name="Weidman J.R."/>
            <person name="Xie X."/>
            <person name="Zody M.C."/>
            <person name="Baldwin J."/>
            <person name="Abdouelleil A."/>
            <person name="Abdulkadir J."/>
            <person name="Abebe A."/>
            <person name="Abera B."/>
            <person name="Abreu J."/>
            <person name="Acer S.C."/>
            <person name="Aftuck L."/>
            <person name="Alexander A."/>
            <person name="An P."/>
            <person name="Anderson E."/>
            <person name="Anderson S."/>
            <person name="Arachi H."/>
            <person name="Azer M."/>
            <person name="Bachantsang P."/>
            <person name="Barry A."/>
            <person name="Bayul T."/>
            <person name="Berlin A."/>
            <person name="Bessette D."/>
            <person name="Bloom T."/>
            <person name="Bloom T."/>
            <person name="Boguslavskiy L."/>
            <person name="Bonnet C."/>
            <person name="Boukhgalter B."/>
            <person name="Bourzgui I."/>
            <person name="Brown A."/>
            <person name="Cahill P."/>
            <person name="Channer S."/>
            <person name="Cheshatsang Y."/>
            <person name="Chuda L."/>
            <person name="Citroen M."/>
            <person name="Collymore A."/>
            <person name="Cooke P."/>
            <person name="Costello M."/>
            <person name="D'Aco K."/>
            <person name="Daza R."/>
            <person name="De Haan G."/>
            <person name="DeGray S."/>
            <person name="DeMaso C."/>
            <person name="Dhargay N."/>
            <person name="Dooley K."/>
            <person name="Dooley E."/>
            <person name="Doricent M."/>
            <person name="Dorje P."/>
            <person name="Dorjee K."/>
            <person name="Dupes A."/>
            <person name="Elong R."/>
            <person name="Falk J."/>
            <person name="Farina A."/>
            <person name="Faro S."/>
            <person name="Ferguson D."/>
            <person name="Fisher S."/>
            <person name="Foley C.D."/>
            <person name="Franke A."/>
            <person name="Friedrich D."/>
            <person name="Gadbois L."/>
            <person name="Gearin G."/>
            <person name="Gearin C.R."/>
            <person name="Giannoukos G."/>
            <person name="Goode T."/>
            <person name="Graham J."/>
            <person name="Grandbois E."/>
            <person name="Grewal S."/>
            <person name="Gyaltsen K."/>
            <person name="Hafez N."/>
            <person name="Hagos B."/>
            <person name="Hall J."/>
            <person name="Henson C."/>
            <person name="Hollinger A."/>
            <person name="Honan T."/>
            <person name="Huard M.D."/>
            <person name="Hughes L."/>
            <person name="Hurhula B."/>
            <person name="Husby M.E."/>
            <person name="Kamat A."/>
            <person name="Kanga B."/>
            <person name="Kashin S."/>
            <person name="Khazanovich D."/>
            <person name="Kisner P."/>
            <person name="Lance K."/>
            <person name="Lara M."/>
            <person name="Lee W."/>
            <person name="Lennon N."/>
            <person name="Letendre F."/>
            <person name="LeVine R."/>
            <person name="Lipovsky A."/>
            <person name="Liu X."/>
            <person name="Liu J."/>
            <person name="Liu S."/>
            <person name="Lokyitsang T."/>
            <person name="Lokyitsang Y."/>
            <person name="Lubonja R."/>
            <person name="Lui A."/>
            <person name="MacDonald P."/>
            <person name="Magnisalis V."/>
            <person name="Maru K."/>
            <person name="Matthews C."/>
            <person name="McCusker W."/>
            <person name="McDonough S."/>
            <person name="Mehta T."/>
            <person name="Meldrim J."/>
            <person name="Meneus L."/>
            <person name="Mihai O."/>
            <person name="Mihalev A."/>
            <person name="Mihova T."/>
            <person name="Mittelman R."/>
            <person name="Mlenga V."/>
            <person name="Montmayeur A."/>
            <person name="Mulrain L."/>
            <person name="Navidi A."/>
            <person name="Naylor J."/>
            <person name="Negash T."/>
            <person name="Nguyen T."/>
            <person name="Nguyen N."/>
            <person name="Nicol R."/>
            <person name="Norbu C."/>
            <person name="Norbu N."/>
            <person name="Novod N."/>
            <person name="O'Neill B."/>
            <person name="Osman S."/>
            <person name="Markiewicz E."/>
            <person name="Oyono O.L."/>
            <person name="Patti C."/>
            <person name="Phunkhang P."/>
            <person name="Pierre F."/>
            <person name="Priest M."/>
            <person name="Raghuraman S."/>
            <person name="Rege F."/>
            <person name="Reyes R."/>
            <person name="Rise C."/>
            <person name="Rogov P."/>
            <person name="Ross K."/>
            <person name="Ryan E."/>
            <person name="Settipalli S."/>
            <person name="Shea T."/>
            <person name="Sherpa N."/>
            <person name="Shi L."/>
            <person name="Shih D."/>
            <person name="Sparrow T."/>
            <person name="Spaulding J."/>
            <person name="Stalker J."/>
            <person name="Stange-Thomann N."/>
            <person name="Stavropoulos S."/>
            <person name="Stone C."/>
            <person name="Strader C."/>
            <person name="Tesfaye S."/>
            <person name="Thomson T."/>
            <person name="Thoulutsang Y."/>
            <person name="Thoulutsang D."/>
            <person name="Topham K."/>
            <person name="Topping I."/>
            <person name="Tsamla T."/>
            <person name="Vassiliev H."/>
            <person name="Vo A."/>
            <person name="Wangchuk T."/>
            <person name="Wangdi T."/>
            <person name="Weiand M."/>
            <person name="Wilkinson J."/>
            <person name="Wilson A."/>
            <person name="Yadav S."/>
            <person name="Young G."/>
            <person name="Yu Q."/>
            <person name="Zembek L."/>
            <person name="Zhong D."/>
            <person name="Zimmer A."/>
            <person name="Zwirko Z."/>
            <person name="Jaffe D.B."/>
            <person name="Alvarez P."/>
            <person name="Brockman W."/>
            <person name="Butler J."/>
            <person name="Chin C."/>
            <person name="Gnerre S."/>
            <person name="MacCallum I."/>
            <person name="Graves J.A."/>
            <person name="Ponting C.P."/>
            <person name="Breen M."/>
            <person name="Samollow P.B."/>
            <person name="Lander E.S."/>
            <person name="Lindblad-Toh K."/>
        </authorList>
    </citation>
    <scope>NUCLEOTIDE SEQUENCE [LARGE SCALE GENOMIC DNA]</scope>
</reference>
<dbReference type="AlphaFoldDB" id="K7E277"/>
<keyword evidence="5" id="KW-0630">Potassium</keyword>
<evidence type="ECO:0000256" key="3">
    <source>
        <dbReference type="ARBA" id="ARBA00022475"/>
    </source>
</evidence>
<evidence type="ECO:0000256" key="4">
    <source>
        <dbReference type="ARBA" id="ARBA00022692"/>
    </source>
</evidence>
<dbReference type="OMA" id="YHIVILM"/>
<keyword evidence="8 16" id="KW-0472">Membrane</keyword>
<evidence type="ECO:0000256" key="15">
    <source>
        <dbReference type="SAM" id="MobiDB-lite"/>
    </source>
</evidence>
<evidence type="ECO:0000256" key="12">
    <source>
        <dbReference type="ARBA" id="ARBA00044657"/>
    </source>
</evidence>
<keyword evidence="6 16" id="KW-1133">Transmembrane helix</keyword>
<dbReference type="Bgee" id="ENSMODG00000027886">
    <property type="expression patterns" value="Expressed in testis and 18 other cell types or tissues"/>
</dbReference>
<dbReference type="Pfam" id="PF07885">
    <property type="entry name" value="Ion_trans_2"/>
    <property type="match status" value="2"/>
</dbReference>
<dbReference type="GO" id="GO:0071805">
    <property type="term" value="P:potassium ion transmembrane transport"/>
    <property type="evidence" value="ECO:0000318"/>
    <property type="project" value="GO_Central"/>
</dbReference>
<dbReference type="PRINTS" id="PR01333">
    <property type="entry name" value="2POREKCHANEL"/>
</dbReference>
<evidence type="ECO:0000256" key="11">
    <source>
        <dbReference type="ARBA" id="ARBA00034430"/>
    </source>
</evidence>
<comment type="catalytic activity">
    <reaction evidence="13">
        <text>Cs(+)(in) = Cs(+)(out)</text>
        <dbReference type="Rhea" id="RHEA:78555"/>
        <dbReference type="ChEBI" id="CHEBI:49547"/>
    </reaction>
</comment>
<evidence type="ECO:0000256" key="10">
    <source>
        <dbReference type="ARBA" id="ARBA00023303"/>
    </source>
</evidence>
<dbReference type="STRING" id="13616.ENSMODP00000039878"/>
<dbReference type="InParanoid" id="K7E277"/>
<evidence type="ECO:0000256" key="14">
    <source>
        <dbReference type="RuleBase" id="RU003857"/>
    </source>
</evidence>
<feature type="domain" description="Potassium channel" evidence="17">
    <location>
        <begin position="182"/>
        <end position="258"/>
    </location>
</feature>
<evidence type="ECO:0000256" key="1">
    <source>
        <dbReference type="ARBA" id="ARBA00004651"/>
    </source>
</evidence>
<reference evidence="18" key="3">
    <citation type="submission" date="2025-09" db="UniProtKB">
        <authorList>
            <consortium name="Ensembl"/>
        </authorList>
    </citation>
    <scope>IDENTIFICATION</scope>
</reference>
<feature type="transmembrane region" description="Helical" evidence="16">
    <location>
        <begin position="169"/>
        <end position="191"/>
    </location>
</feature>
<evidence type="ECO:0000259" key="17">
    <source>
        <dbReference type="Pfam" id="PF07885"/>
    </source>
</evidence>
<feature type="transmembrane region" description="Helical" evidence="16">
    <location>
        <begin position="231"/>
        <end position="253"/>
    </location>
</feature>
<keyword evidence="7 14" id="KW-0406">Ion transport</keyword>
<dbReference type="GO" id="GO:0022841">
    <property type="term" value="F:potassium ion leak channel activity"/>
    <property type="evidence" value="ECO:0000318"/>
    <property type="project" value="GO_Central"/>
</dbReference>
<dbReference type="SUPFAM" id="SSF81324">
    <property type="entry name" value="Voltage-gated potassium channels"/>
    <property type="match status" value="2"/>
</dbReference>
<dbReference type="eggNOG" id="KOG1418">
    <property type="taxonomic scope" value="Eukaryota"/>
</dbReference>
<evidence type="ECO:0000256" key="13">
    <source>
        <dbReference type="ARBA" id="ARBA00044691"/>
    </source>
</evidence>
<dbReference type="Ensembl" id="ENSMODT00000042983.2">
    <property type="protein sequence ID" value="ENSMODP00000039878.1"/>
    <property type="gene ID" value="ENSMODG00000027886.2"/>
</dbReference>
<name>K7E277_MONDO</name>
<feature type="transmembrane region" description="Helical" evidence="16">
    <location>
        <begin position="203"/>
        <end position="219"/>
    </location>
</feature>
<dbReference type="InterPro" id="IPR003976">
    <property type="entry name" value="2pore_dom_K_chnl_TREK"/>
</dbReference>
<comment type="catalytic activity">
    <reaction evidence="11">
        <text>K(+)(in) = K(+)(out)</text>
        <dbReference type="Rhea" id="RHEA:29463"/>
        <dbReference type="ChEBI" id="CHEBI:29103"/>
    </reaction>
</comment>
<evidence type="ECO:0000313" key="19">
    <source>
        <dbReference type="Proteomes" id="UP000002280"/>
    </source>
</evidence>
<feature type="transmembrane region" description="Helical" evidence="16">
    <location>
        <begin position="7"/>
        <end position="27"/>
    </location>
</feature>